<feature type="compositionally biased region" description="Basic residues" evidence="1">
    <location>
        <begin position="70"/>
        <end position="89"/>
    </location>
</feature>
<evidence type="ECO:0000256" key="1">
    <source>
        <dbReference type="SAM" id="MobiDB-lite"/>
    </source>
</evidence>
<accession>A0A5J4X7U8</accession>
<feature type="compositionally biased region" description="Acidic residues" evidence="1">
    <location>
        <begin position="205"/>
        <end position="214"/>
    </location>
</feature>
<name>A0A5J4X7U8_9EUKA</name>
<feature type="compositionally biased region" description="Basic and acidic residues" evidence="1">
    <location>
        <begin position="90"/>
        <end position="110"/>
    </location>
</feature>
<dbReference type="EMBL" id="SNRW01000115">
    <property type="protein sequence ID" value="KAA6403308.1"/>
    <property type="molecule type" value="Genomic_DNA"/>
</dbReference>
<evidence type="ECO:0000313" key="2">
    <source>
        <dbReference type="EMBL" id="KAA6403308.1"/>
    </source>
</evidence>
<feature type="compositionally biased region" description="Basic residues" evidence="1">
    <location>
        <begin position="184"/>
        <end position="193"/>
    </location>
</feature>
<protein>
    <submittedName>
        <fullName evidence="2">Uncharacterized protein</fullName>
    </submittedName>
</protein>
<feature type="compositionally biased region" description="Basic and acidic residues" evidence="1">
    <location>
        <begin position="194"/>
        <end position="204"/>
    </location>
</feature>
<dbReference type="OrthoDB" id="10692881at2759"/>
<organism evidence="2 3">
    <name type="scientific">Streblomastix strix</name>
    <dbReference type="NCBI Taxonomy" id="222440"/>
    <lineage>
        <taxon>Eukaryota</taxon>
        <taxon>Metamonada</taxon>
        <taxon>Preaxostyla</taxon>
        <taxon>Oxymonadida</taxon>
        <taxon>Streblomastigidae</taxon>
        <taxon>Streblomastix</taxon>
    </lineage>
</organism>
<reference evidence="2 3" key="1">
    <citation type="submission" date="2019-03" db="EMBL/GenBank/DDBJ databases">
        <title>Single cell metagenomics reveals metabolic interactions within the superorganism composed of flagellate Streblomastix strix and complex community of Bacteroidetes bacteria on its surface.</title>
        <authorList>
            <person name="Treitli S.C."/>
            <person name="Kolisko M."/>
            <person name="Husnik F."/>
            <person name="Keeling P."/>
            <person name="Hampl V."/>
        </authorList>
    </citation>
    <scope>NUCLEOTIDE SEQUENCE [LARGE SCALE GENOMIC DNA]</scope>
    <source>
        <strain evidence="2">ST1C</strain>
    </source>
</reference>
<comment type="caution">
    <text evidence="2">The sequence shown here is derived from an EMBL/GenBank/DDBJ whole genome shotgun (WGS) entry which is preliminary data.</text>
</comment>
<sequence>MKIIPYEDLMKKTQENELGGVAIEVSLLALDELLQGYWACVHLISVAYVMEREKERITKREEKKLEIKRQERKKNRKQERKKQRDLRRMKKEEEKVEIQRENERKKEKEKLKEKDKQFKLIWNKDPQKQELNQTEEDFTRTSQDDSSNMSEDDYSDEINYDIQKDYKRIDQVNQVDQKQMIDKKKIKKRKKRRFESNELNKNNDENDSDEFEDEQNNKRANFGFSKSAKQKKEEQAREYMLKPGQKNKANTDIFDEKTELRLMNAESELIDFHRAISKAGDEIWNKIRVAQFKFKIIA</sequence>
<evidence type="ECO:0000313" key="3">
    <source>
        <dbReference type="Proteomes" id="UP000324800"/>
    </source>
</evidence>
<proteinExistence type="predicted"/>
<feature type="region of interest" description="Disordered" evidence="1">
    <location>
        <begin position="122"/>
        <end position="155"/>
    </location>
</feature>
<feature type="region of interest" description="Disordered" evidence="1">
    <location>
        <begin position="66"/>
        <end position="110"/>
    </location>
</feature>
<dbReference type="AlphaFoldDB" id="A0A5J4X7U8"/>
<dbReference type="Proteomes" id="UP000324800">
    <property type="component" value="Unassembled WGS sequence"/>
</dbReference>
<gene>
    <name evidence="2" type="ORF">EZS28_001164</name>
</gene>
<feature type="region of interest" description="Disordered" evidence="1">
    <location>
        <begin position="177"/>
        <end position="220"/>
    </location>
</feature>